<evidence type="ECO:0000313" key="2">
    <source>
        <dbReference type="EMBL" id="PNG27555.1"/>
    </source>
</evidence>
<organism evidence="2 3">
    <name type="scientific">Methylocella silvestris</name>
    <dbReference type="NCBI Taxonomy" id="199596"/>
    <lineage>
        <taxon>Bacteria</taxon>
        <taxon>Pseudomonadati</taxon>
        <taxon>Pseudomonadota</taxon>
        <taxon>Alphaproteobacteria</taxon>
        <taxon>Hyphomicrobiales</taxon>
        <taxon>Beijerinckiaceae</taxon>
        <taxon>Methylocella</taxon>
    </lineage>
</organism>
<accession>A0A2J7TLB1</accession>
<dbReference type="Proteomes" id="UP000236286">
    <property type="component" value="Unassembled WGS sequence"/>
</dbReference>
<comment type="caution">
    <text evidence="2">The sequence shown here is derived from an EMBL/GenBank/DDBJ whole genome shotgun (WGS) entry which is preliminary data.</text>
</comment>
<feature type="region of interest" description="Disordered" evidence="1">
    <location>
        <begin position="37"/>
        <end position="62"/>
    </location>
</feature>
<proteinExistence type="predicted"/>
<protein>
    <submittedName>
        <fullName evidence="2">Uncharacterized protein</fullName>
    </submittedName>
</protein>
<gene>
    <name evidence="2" type="ORF">CR492_01135</name>
</gene>
<sequence length="62" mass="6387">MEDPRGALMIGDGQTGLAAGAQRRRVGVDLQIFNAETGPEASGATRGISPPVPSPWLSSLPE</sequence>
<reference evidence="2 3" key="1">
    <citation type="submission" date="2017-10" db="EMBL/GenBank/DDBJ databases">
        <title>Genome announcement of Methylocella silvestris TVC from permafrost.</title>
        <authorList>
            <person name="Wang J."/>
            <person name="Geng K."/>
            <person name="Ul-Haque F."/>
            <person name="Crombie A.T."/>
            <person name="Street L.E."/>
            <person name="Wookey P.A."/>
            <person name="Murrell J.C."/>
            <person name="Pratscher J."/>
        </authorList>
    </citation>
    <scope>NUCLEOTIDE SEQUENCE [LARGE SCALE GENOMIC DNA]</scope>
    <source>
        <strain evidence="2 3">TVC</strain>
    </source>
</reference>
<evidence type="ECO:0000313" key="3">
    <source>
        <dbReference type="Proteomes" id="UP000236286"/>
    </source>
</evidence>
<evidence type="ECO:0000256" key="1">
    <source>
        <dbReference type="SAM" id="MobiDB-lite"/>
    </source>
</evidence>
<dbReference type="AlphaFoldDB" id="A0A2J7TLB1"/>
<dbReference type="EMBL" id="PDZR01000001">
    <property type="protein sequence ID" value="PNG27555.1"/>
    <property type="molecule type" value="Genomic_DNA"/>
</dbReference>
<name>A0A2J7TLB1_METSI</name>